<accession>A0A2P7EC00</accession>
<feature type="non-terminal residue" evidence="1">
    <location>
        <position position="1"/>
    </location>
</feature>
<reference evidence="2" key="1">
    <citation type="submission" date="2018-03" db="EMBL/GenBank/DDBJ databases">
        <title>Ecological and genomic features of two cosmopolitan and abundant freshwater picocyanobacteria.</title>
        <authorList>
            <person name="Cabello-Yeves P.J."/>
            <person name="Picazo A."/>
            <person name="Camacho A."/>
            <person name="Callieri C."/>
            <person name="Rosselli R."/>
            <person name="Roda-Garcia J."/>
            <person name="Coutinho F.H."/>
            <person name="Rodriguez-Valera F."/>
        </authorList>
    </citation>
    <scope>NUCLEOTIDE SEQUENCE [LARGE SCALE GENOMIC DNA]</scope>
    <source>
        <strain evidence="2">Tous</strain>
    </source>
</reference>
<evidence type="ECO:0000313" key="2">
    <source>
        <dbReference type="Proteomes" id="UP000240206"/>
    </source>
</evidence>
<dbReference type="EMBL" id="PXVC01000077">
    <property type="protein sequence ID" value="PSI00761.1"/>
    <property type="molecule type" value="Genomic_DNA"/>
</dbReference>
<evidence type="ECO:0000313" key="1">
    <source>
        <dbReference type="EMBL" id="PSI00761.1"/>
    </source>
</evidence>
<gene>
    <name evidence="1" type="ORF">C7K08_11400</name>
</gene>
<dbReference type="RefSeq" id="WP_206603844.1">
    <property type="nucleotide sequence ID" value="NZ_PXVC01000077.1"/>
</dbReference>
<organism evidence="1 2">
    <name type="scientific">Synechococcus lacustris str. Tous</name>
    <dbReference type="NCBI Taxonomy" id="1910958"/>
    <lineage>
        <taxon>Bacteria</taxon>
        <taxon>Bacillati</taxon>
        <taxon>Cyanobacteriota</taxon>
        <taxon>Cyanophyceae</taxon>
        <taxon>Synechococcales</taxon>
        <taxon>Synechococcaceae</taxon>
        <taxon>Synechococcus</taxon>
    </lineage>
</organism>
<proteinExistence type="predicted"/>
<keyword evidence="2" id="KW-1185">Reference proteome</keyword>
<name>A0A2P7EC00_9SYNE</name>
<protein>
    <submittedName>
        <fullName evidence="1">Uncharacterized protein</fullName>
    </submittedName>
</protein>
<comment type="caution">
    <text evidence="1">The sequence shown here is derived from an EMBL/GenBank/DDBJ whole genome shotgun (WGS) entry which is preliminary data.</text>
</comment>
<dbReference type="AlphaFoldDB" id="A0A2P7EC00"/>
<sequence length="59" mass="6686">PYFHGIAAEQGLNFHSCEQPQRPPALLQDLLWEGPSSEPIHLDQALVHRSVELIIKMNL</sequence>
<dbReference type="Proteomes" id="UP000240206">
    <property type="component" value="Unassembled WGS sequence"/>
</dbReference>